<dbReference type="AlphaFoldDB" id="A0A2A9NBZ8"/>
<accession>A0A2A9NBZ8</accession>
<dbReference type="InterPro" id="IPR045339">
    <property type="entry name" value="DUF6534"/>
</dbReference>
<protein>
    <recommendedName>
        <fullName evidence="2">DUF6534 domain-containing protein</fullName>
    </recommendedName>
</protein>
<dbReference type="Proteomes" id="UP000242287">
    <property type="component" value="Unassembled WGS sequence"/>
</dbReference>
<name>A0A2A9NBZ8_9AGAR</name>
<keyword evidence="1" id="KW-0472">Membrane</keyword>
<organism evidence="3 4">
    <name type="scientific">Amanita thiersii Skay4041</name>
    <dbReference type="NCBI Taxonomy" id="703135"/>
    <lineage>
        <taxon>Eukaryota</taxon>
        <taxon>Fungi</taxon>
        <taxon>Dikarya</taxon>
        <taxon>Basidiomycota</taxon>
        <taxon>Agaricomycotina</taxon>
        <taxon>Agaricomycetes</taxon>
        <taxon>Agaricomycetidae</taxon>
        <taxon>Agaricales</taxon>
        <taxon>Pluteineae</taxon>
        <taxon>Amanitaceae</taxon>
        <taxon>Amanita</taxon>
    </lineage>
</organism>
<dbReference type="Pfam" id="PF20152">
    <property type="entry name" value="DUF6534"/>
    <property type="match status" value="1"/>
</dbReference>
<evidence type="ECO:0000259" key="2">
    <source>
        <dbReference type="Pfam" id="PF20152"/>
    </source>
</evidence>
<keyword evidence="1" id="KW-1133">Transmembrane helix</keyword>
<dbReference type="STRING" id="703135.A0A2A9NBZ8"/>
<reference evidence="3 4" key="1">
    <citation type="submission" date="2014-02" db="EMBL/GenBank/DDBJ databases">
        <title>Transposable element dynamics among asymbiotic and ectomycorrhizal Amanita fungi.</title>
        <authorList>
            <consortium name="DOE Joint Genome Institute"/>
            <person name="Hess J."/>
            <person name="Skrede I."/>
            <person name="Wolfe B."/>
            <person name="LaButti K."/>
            <person name="Ohm R.A."/>
            <person name="Grigoriev I.V."/>
            <person name="Pringle A."/>
        </authorList>
    </citation>
    <scope>NUCLEOTIDE SEQUENCE [LARGE SCALE GENOMIC DNA]</scope>
    <source>
        <strain evidence="3 4">SKay4041</strain>
    </source>
</reference>
<dbReference type="EMBL" id="KZ302075">
    <property type="protein sequence ID" value="PFH48149.1"/>
    <property type="molecule type" value="Genomic_DNA"/>
</dbReference>
<feature type="domain" description="DUF6534" evidence="2">
    <location>
        <begin position="177"/>
        <end position="265"/>
    </location>
</feature>
<feature type="transmembrane region" description="Helical" evidence="1">
    <location>
        <begin position="243"/>
        <end position="261"/>
    </location>
</feature>
<feature type="transmembrane region" description="Helical" evidence="1">
    <location>
        <begin position="170"/>
        <end position="193"/>
    </location>
</feature>
<evidence type="ECO:0000313" key="4">
    <source>
        <dbReference type="Proteomes" id="UP000242287"/>
    </source>
</evidence>
<gene>
    <name evidence="3" type="ORF">AMATHDRAFT_66189</name>
</gene>
<proteinExistence type="predicted"/>
<feature type="transmembrane region" description="Helical" evidence="1">
    <location>
        <begin position="213"/>
        <end position="237"/>
    </location>
</feature>
<dbReference type="PANTHER" id="PTHR40465">
    <property type="entry name" value="CHROMOSOME 1, WHOLE GENOME SHOTGUN SEQUENCE"/>
    <property type="match status" value="1"/>
</dbReference>
<sequence>MTYTQEELARNEKISEKIASVSLQVGNSLSWCLLGILTIQVYFYYLAFPKDGRRTKAAVYTLYCIETIQTVVILVDNTVDFFKGNYVGIRIAVPLLCGLAALITQCIYANRIQIITASRFLTWSIRVMSIFQFLGALLFAIGLSGPYGLLPPPPITDVVFGANLTPPISGYIWTGFSAICDISICIVMSYSLLNKRKIVMSGTRKKIDRLVSLVIEAGTITALVNFSALILLATSGFTGSAHIVPMIILSKVYANSVLMLFNNRKAYGGGEDNNKLSVVEASTLRFAAKTMIDVSSDPELDSCETDQQTRLMGCEAEQRGQTDATEHPPV</sequence>
<keyword evidence="1" id="KW-0812">Transmembrane</keyword>
<keyword evidence="4" id="KW-1185">Reference proteome</keyword>
<feature type="transmembrane region" description="Helical" evidence="1">
    <location>
        <begin position="28"/>
        <end position="45"/>
    </location>
</feature>
<feature type="transmembrane region" description="Helical" evidence="1">
    <location>
        <begin position="87"/>
        <end position="109"/>
    </location>
</feature>
<evidence type="ECO:0000313" key="3">
    <source>
        <dbReference type="EMBL" id="PFH48149.1"/>
    </source>
</evidence>
<dbReference type="PANTHER" id="PTHR40465:SF1">
    <property type="entry name" value="DUF6534 DOMAIN-CONTAINING PROTEIN"/>
    <property type="match status" value="1"/>
</dbReference>
<dbReference type="OrthoDB" id="2536347at2759"/>
<evidence type="ECO:0000256" key="1">
    <source>
        <dbReference type="SAM" id="Phobius"/>
    </source>
</evidence>
<feature type="transmembrane region" description="Helical" evidence="1">
    <location>
        <begin position="130"/>
        <end position="150"/>
    </location>
</feature>